<evidence type="ECO:0000313" key="3">
    <source>
        <dbReference type="EMBL" id="CAK4034145.1"/>
    </source>
</evidence>
<feature type="transmembrane region" description="Helical" evidence="2">
    <location>
        <begin position="114"/>
        <end position="139"/>
    </location>
</feature>
<dbReference type="AlphaFoldDB" id="A0AAI8Z810"/>
<keyword evidence="4" id="KW-1185">Reference proteome</keyword>
<feature type="transmembrane region" description="Helical" evidence="2">
    <location>
        <begin position="211"/>
        <end position="228"/>
    </location>
</feature>
<keyword evidence="2" id="KW-0472">Membrane</keyword>
<comment type="caution">
    <text evidence="3">The sequence shown here is derived from an EMBL/GenBank/DDBJ whole genome shotgun (WGS) entry which is preliminary data.</text>
</comment>
<organism evidence="3 4">
    <name type="scientific">Lecanosticta acicola</name>
    <dbReference type="NCBI Taxonomy" id="111012"/>
    <lineage>
        <taxon>Eukaryota</taxon>
        <taxon>Fungi</taxon>
        <taxon>Dikarya</taxon>
        <taxon>Ascomycota</taxon>
        <taxon>Pezizomycotina</taxon>
        <taxon>Dothideomycetes</taxon>
        <taxon>Dothideomycetidae</taxon>
        <taxon>Mycosphaerellales</taxon>
        <taxon>Mycosphaerellaceae</taxon>
        <taxon>Lecanosticta</taxon>
    </lineage>
</organism>
<reference evidence="3" key="1">
    <citation type="submission" date="2023-11" db="EMBL/GenBank/DDBJ databases">
        <authorList>
            <person name="Alioto T."/>
            <person name="Alioto T."/>
            <person name="Gomez Garrido J."/>
        </authorList>
    </citation>
    <scope>NUCLEOTIDE SEQUENCE</scope>
</reference>
<keyword evidence="2" id="KW-0812">Transmembrane</keyword>
<feature type="transmembrane region" description="Helical" evidence="2">
    <location>
        <begin position="151"/>
        <end position="178"/>
    </location>
</feature>
<keyword evidence="2" id="KW-1133">Transmembrane helix</keyword>
<evidence type="ECO:0000256" key="1">
    <source>
        <dbReference type="SAM" id="MobiDB-lite"/>
    </source>
</evidence>
<evidence type="ECO:0008006" key="5">
    <source>
        <dbReference type="Google" id="ProtNLM"/>
    </source>
</evidence>
<proteinExistence type="predicted"/>
<feature type="region of interest" description="Disordered" evidence="1">
    <location>
        <begin position="47"/>
        <end position="67"/>
    </location>
</feature>
<protein>
    <recommendedName>
        <fullName evidence="5">Transmembrane protein</fullName>
    </recommendedName>
</protein>
<dbReference type="InterPro" id="IPR021514">
    <property type="entry name" value="DUF3176"/>
</dbReference>
<accession>A0AAI8Z810</accession>
<name>A0AAI8Z810_9PEZI</name>
<dbReference type="EMBL" id="CAVMBE010000106">
    <property type="protein sequence ID" value="CAK4034145.1"/>
    <property type="molecule type" value="Genomic_DNA"/>
</dbReference>
<dbReference type="Proteomes" id="UP001296104">
    <property type="component" value="Unassembled WGS sequence"/>
</dbReference>
<dbReference type="Pfam" id="PF11374">
    <property type="entry name" value="DUF3176"/>
    <property type="match status" value="1"/>
</dbReference>
<sequence length="667" mass="72551">MTHDFTPPCDDADQPDAATVLQRELEEQITLVSTSSQTWTDLSTEIMSEDPKDEARGKPNSHGLDSQETLLASSVESKTKQESWIDLLWNKAGNNGPHAISDTWKPSFVRTGPLLGLIALSFIVLSIPASAIVLAVSHGQAVENWIVQPSVYISVLIGIGNKALGFAAVQGAIITWWVRALKGTTLQQLHYDWPAGNAGITSLRRKHVSRLSVTSVCAFVILADGILLQSATGTVEARLDKPVSLRARVSPEIPTNYTATGSLLGVNNTYLNAEISSQIKPVWDDWINGRAIPSPLSGCQGVCTATITAAAVAQVECHDEPNQTMNYTAIRTSNRTSLPFSCQRQGTQNRCALFEIHVQPSSKSGVFETIDVSFGRFVVSSSEMAQDCAGDYTYKTCSFRSAVAEYNVTTYNDTYVVLNSPLPNVIGLANNTARETYSLNQVIGATIGGVGLLASMDVYTYITMWSPGEKYQYTDNVDTFQAKLMDNAFRFYAGDDCAPSWNNPMSDITATLNDVMFRTAVHAASELPEAELLDLIDPGLEVDQEVQGLRVDAQPIFKTRWPFFWAAASVQLVCVLLVLVTYWDYWKLGRSVSLSPLEIAKAFDAPLLRDLPSNTEPSVLAKAIGNEETKYGAVQGAVNSGILESPSYRLVFASPNLIKPPGGRILA</sequence>
<evidence type="ECO:0000256" key="2">
    <source>
        <dbReference type="SAM" id="Phobius"/>
    </source>
</evidence>
<dbReference type="PANTHER" id="PTHR37576:SF2">
    <property type="entry name" value="DEFECT AT LOW TEMPERATURE PROTEIN 1"/>
    <property type="match status" value="1"/>
</dbReference>
<dbReference type="PANTHER" id="PTHR37576">
    <property type="entry name" value="DEFECT AT LOW TEMPERATURE PROTEIN 1"/>
    <property type="match status" value="1"/>
</dbReference>
<gene>
    <name evidence="3" type="ORF">LECACI_7A009303</name>
</gene>
<feature type="transmembrane region" description="Helical" evidence="2">
    <location>
        <begin position="563"/>
        <end position="583"/>
    </location>
</feature>
<evidence type="ECO:0000313" key="4">
    <source>
        <dbReference type="Proteomes" id="UP001296104"/>
    </source>
</evidence>